<dbReference type="RefSeq" id="WP_130343574.1">
    <property type="nucleotide sequence ID" value="NZ_SGWQ01000002.1"/>
</dbReference>
<accession>A0A4Q7L5G0</accession>
<keyword evidence="1" id="KW-0472">Membrane</keyword>
<feature type="transmembrane region" description="Helical" evidence="1">
    <location>
        <begin position="66"/>
        <end position="89"/>
    </location>
</feature>
<feature type="transmembrane region" description="Helical" evidence="1">
    <location>
        <begin position="95"/>
        <end position="116"/>
    </location>
</feature>
<protein>
    <submittedName>
        <fullName evidence="2">MFS transporter</fullName>
    </submittedName>
</protein>
<dbReference type="AlphaFoldDB" id="A0A4Q7L5G0"/>
<feature type="transmembrane region" description="Helical" evidence="1">
    <location>
        <begin position="9"/>
        <end position="29"/>
    </location>
</feature>
<name>A0A4Q7L5G0_9PSEU</name>
<dbReference type="Gene3D" id="1.20.1250.20">
    <property type="entry name" value="MFS general substrate transporter like domains"/>
    <property type="match status" value="1"/>
</dbReference>
<dbReference type="Pfam" id="PF07690">
    <property type="entry name" value="MFS_1"/>
    <property type="match status" value="1"/>
</dbReference>
<comment type="caution">
    <text evidence="2">The sequence shown here is derived from an EMBL/GenBank/DDBJ whole genome shotgun (WGS) entry which is preliminary data.</text>
</comment>
<dbReference type="SUPFAM" id="SSF103473">
    <property type="entry name" value="MFS general substrate transporter"/>
    <property type="match status" value="1"/>
</dbReference>
<evidence type="ECO:0000313" key="3">
    <source>
        <dbReference type="Proteomes" id="UP000294257"/>
    </source>
</evidence>
<gene>
    <name evidence="2" type="ORF">EV193_102762</name>
</gene>
<dbReference type="EMBL" id="SGWQ01000002">
    <property type="protein sequence ID" value="RZS43781.1"/>
    <property type="molecule type" value="Genomic_DNA"/>
</dbReference>
<dbReference type="InterPro" id="IPR011701">
    <property type="entry name" value="MFS"/>
</dbReference>
<organism evidence="2 3">
    <name type="scientific">Herbihabitans rhizosphaerae</name>
    <dbReference type="NCBI Taxonomy" id="1872711"/>
    <lineage>
        <taxon>Bacteria</taxon>
        <taxon>Bacillati</taxon>
        <taxon>Actinomycetota</taxon>
        <taxon>Actinomycetes</taxon>
        <taxon>Pseudonocardiales</taxon>
        <taxon>Pseudonocardiaceae</taxon>
        <taxon>Herbihabitans</taxon>
    </lineage>
</organism>
<keyword evidence="1" id="KW-0812">Transmembrane</keyword>
<dbReference type="GO" id="GO:0022857">
    <property type="term" value="F:transmembrane transporter activity"/>
    <property type="evidence" value="ECO:0007669"/>
    <property type="project" value="InterPro"/>
</dbReference>
<sequence length="120" mass="12031">MLINHARRGVLAALCVTVITSYGVLYYAFPVLAGAITRDGAARGIFTLLQATAITDRWGPAHYGRLNGVLSAPAMVATAVAPGAGAVLAGPLGGYPAMFLILGGIGLAAVVTAAAARPVE</sequence>
<dbReference type="Proteomes" id="UP000294257">
    <property type="component" value="Unassembled WGS sequence"/>
</dbReference>
<reference evidence="2 3" key="1">
    <citation type="submission" date="2019-02" db="EMBL/GenBank/DDBJ databases">
        <title>Genomic Encyclopedia of Type Strains, Phase IV (KMG-IV): sequencing the most valuable type-strain genomes for metagenomic binning, comparative biology and taxonomic classification.</title>
        <authorList>
            <person name="Goeker M."/>
        </authorList>
    </citation>
    <scope>NUCLEOTIDE SEQUENCE [LARGE SCALE GENOMIC DNA]</scope>
    <source>
        <strain evidence="2 3">DSM 101727</strain>
    </source>
</reference>
<dbReference type="InterPro" id="IPR036259">
    <property type="entry name" value="MFS_trans_sf"/>
</dbReference>
<proteinExistence type="predicted"/>
<keyword evidence="3" id="KW-1185">Reference proteome</keyword>
<evidence type="ECO:0000256" key="1">
    <source>
        <dbReference type="SAM" id="Phobius"/>
    </source>
</evidence>
<evidence type="ECO:0000313" key="2">
    <source>
        <dbReference type="EMBL" id="RZS43781.1"/>
    </source>
</evidence>
<keyword evidence="1" id="KW-1133">Transmembrane helix</keyword>
<dbReference type="OrthoDB" id="7200137at2"/>